<sequence>MDSGLRVLLSTVLCLSQSLLISCSSQYPSFRSEPASLVQNQGSVAHLRCSVSPPSAVVSWRFGSRPLDRDTIPGVELNDGSLTIPSLQPGHVGVYQCVARLAHGLAIISRHAHVAIAEISEYEDGRRRSLSVQEGSSVLIECPLPHSVPPALPRLRVRGERIEVSTDDYLVLPSGNLQILSVSDRHQGMYKCGAFNPVTGETVMQPHGTKLSVKHSDSPPPVRIVYPTAPQTLLLQQSQPLTLECVVSGSPAPAAKWLKNGKEVTPGPSLQQNNNLLFVAVARSDEGSYICAAETQQGTVISANYTVNVLEPASITEGPTNLIVSPGSAARFTCVATGNPSPNITWLYNADPITPSDRFQISGSSLVITDVTPLDGGVFQCLLDNGIGSAQSFGILTMQTGAGSVSPSRCSSTYRTYITLSCEDGAGGVALTASFCMAVPRLWLSYESELWRGQRERRSGSWTGCIARV</sequence>
<dbReference type="InterPro" id="IPR003598">
    <property type="entry name" value="Ig_sub2"/>
</dbReference>
<evidence type="ECO:0000256" key="2">
    <source>
        <dbReference type="ARBA" id="ARBA00023157"/>
    </source>
</evidence>
<dbReference type="InterPro" id="IPR036179">
    <property type="entry name" value="Ig-like_dom_sf"/>
</dbReference>
<reference evidence="5 6" key="1">
    <citation type="journal article" date="2023" name="Genes (Basel)">
        <title>Chromosome-Level Genome Assembly and Circadian Gene Repertoire of the Patagonia Blennie Eleginops maclovinus-The Closest Ancestral Proxy of Antarctic Cryonotothenioids.</title>
        <authorList>
            <person name="Cheng C.C."/>
            <person name="Rivera-Colon A.G."/>
            <person name="Minhas B.F."/>
            <person name="Wilson L."/>
            <person name="Rayamajhi N."/>
            <person name="Vargas-Chacoff L."/>
            <person name="Catchen J.M."/>
        </authorList>
    </citation>
    <scope>NUCLEOTIDE SEQUENCE [LARGE SCALE GENOMIC DNA]</scope>
    <source>
        <strain evidence="5">JMC-PN-2008</strain>
    </source>
</reference>
<keyword evidence="3" id="KW-0732">Signal</keyword>
<reference evidence="5 6" key="2">
    <citation type="journal article" date="2023" name="Mol. Biol. Evol.">
        <title>Genomics of Secondarily Temperate Adaptation in the Only Non-Antarctic Icefish.</title>
        <authorList>
            <person name="Rivera-Colon A.G."/>
            <person name="Rayamajhi N."/>
            <person name="Minhas B.F."/>
            <person name="Madrigal G."/>
            <person name="Bilyk K.T."/>
            <person name="Yoon V."/>
            <person name="Hune M."/>
            <person name="Gregory S."/>
            <person name="Cheng C.H.C."/>
            <person name="Catchen J.M."/>
        </authorList>
    </citation>
    <scope>NUCLEOTIDE SEQUENCE [LARGE SCALE GENOMIC DNA]</scope>
    <source>
        <strain evidence="5">JMC-PN-2008</strain>
    </source>
</reference>
<evidence type="ECO:0000313" key="6">
    <source>
        <dbReference type="Proteomes" id="UP001346869"/>
    </source>
</evidence>
<organism evidence="5 6">
    <name type="scientific">Eleginops maclovinus</name>
    <name type="common">Patagonian blennie</name>
    <name type="synonym">Eleginus maclovinus</name>
    <dbReference type="NCBI Taxonomy" id="56733"/>
    <lineage>
        <taxon>Eukaryota</taxon>
        <taxon>Metazoa</taxon>
        <taxon>Chordata</taxon>
        <taxon>Craniata</taxon>
        <taxon>Vertebrata</taxon>
        <taxon>Euteleostomi</taxon>
        <taxon>Actinopterygii</taxon>
        <taxon>Neopterygii</taxon>
        <taxon>Teleostei</taxon>
        <taxon>Neoteleostei</taxon>
        <taxon>Acanthomorphata</taxon>
        <taxon>Eupercaria</taxon>
        <taxon>Perciformes</taxon>
        <taxon>Notothenioidei</taxon>
        <taxon>Eleginopidae</taxon>
        <taxon>Eleginops</taxon>
    </lineage>
</organism>
<accession>A0AAN8AVH5</accession>
<feature type="signal peptide" evidence="3">
    <location>
        <begin position="1"/>
        <end position="25"/>
    </location>
</feature>
<feature type="domain" description="Ig-like" evidence="4">
    <location>
        <begin position="220"/>
        <end position="308"/>
    </location>
</feature>
<dbReference type="EMBL" id="JAUZQC010000007">
    <property type="protein sequence ID" value="KAK5868973.1"/>
    <property type="molecule type" value="Genomic_DNA"/>
</dbReference>
<dbReference type="InterPro" id="IPR003599">
    <property type="entry name" value="Ig_sub"/>
</dbReference>
<feature type="domain" description="Ig-like" evidence="4">
    <location>
        <begin position="28"/>
        <end position="115"/>
    </location>
</feature>
<keyword evidence="1" id="KW-0677">Repeat</keyword>
<dbReference type="SMART" id="SM00409">
    <property type="entry name" value="IG"/>
    <property type="match status" value="4"/>
</dbReference>
<dbReference type="InterPro" id="IPR013098">
    <property type="entry name" value="Ig_I-set"/>
</dbReference>
<dbReference type="GO" id="GO:0007399">
    <property type="term" value="P:nervous system development"/>
    <property type="evidence" value="ECO:0007669"/>
    <property type="project" value="TreeGrafter"/>
</dbReference>
<dbReference type="InterPro" id="IPR007110">
    <property type="entry name" value="Ig-like_dom"/>
</dbReference>
<feature type="chain" id="PRO_5042971959" description="Ig-like domain-containing protein" evidence="3">
    <location>
        <begin position="26"/>
        <end position="469"/>
    </location>
</feature>
<dbReference type="GO" id="GO:0098609">
    <property type="term" value="P:cell-cell adhesion"/>
    <property type="evidence" value="ECO:0007669"/>
    <property type="project" value="TreeGrafter"/>
</dbReference>
<protein>
    <recommendedName>
        <fullName evidence="4">Ig-like domain-containing protein</fullName>
    </recommendedName>
</protein>
<feature type="domain" description="Ig-like" evidence="4">
    <location>
        <begin position="312"/>
        <end position="397"/>
    </location>
</feature>
<dbReference type="Pfam" id="PF13927">
    <property type="entry name" value="Ig_3"/>
    <property type="match status" value="2"/>
</dbReference>
<dbReference type="Pfam" id="PF07679">
    <property type="entry name" value="I-set"/>
    <property type="match status" value="1"/>
</dbReference>
<evidence type="ECO:0000259" key="4">
    <source>
        <dbReference type="PROSITE" id="PS50835"/>
    </source>
</evidence>
<keyword evidence="6" id="KW-1185">Reference proteome</keyword>
<comment type="caution">
    <text evidence="5">The sequence shown here is derived from an EMBL/GenBank/DDBJ whole genome shotgun (WGS) entry which is preliminary data.</text>
</comment>
<name>A0AAN8AVH5_ELEMC</name>
<dbReference type="Gene3D" id="2.60.40.10">
    <property type="entry name" value="Immunoglobulins"/>
    <property type="match status" value="4"/>
</dbReference>
<dbReference type="PROSITE" id="PS50835">
    <property type="entry name" value="IG_LIKE"/>
    <property type="match status" value="3"/>
</dbReference>
<evidence type="ECO:0000313" key="5">
    <source>
        <dbReference type="EMBL" id="KAK5868973.1"/>
    </source>
</evidence>
<dbReference type="InterPro" id="IPR013783">
    <property type="entry name" value="Ig-like_fold"/>
</dbReference>
<proteinExistence type="predicted"/>
<keyword evidence="2" id="KW-1015">Disulfide bond</keyword>
<gene>
    <name evidence="5" type="ORF">PBY51_009940</name>
</gene>
<evidence type="ECO:0000256" key="1">
    <source>
        <dbReference type="ARBA" id="ARBA00022737"/>
    </source>
</evidence>
<dbReference type="AlphaFoldDB" id="A0AAN8AVH5"/>
<dbReference type="PANTHER" id="PTHR44170:SF1">
    <property type="entry name" value="CELL ADHESION MOLECULE-RELATED_DOWN-REGULATED BY ONCOGENES"/>
    <property type="match status" value="1"/>
</dbReference>
<dbReference type="PANTHER" id="PTHR44170">
    <property type="entry name" value="PROTEIN SIDEKICK"/>
    <property type="match status" value="1"/>
</dbReference>
<evidence type="ECO:0000256" key="3">
    <source>
        <dbReference type="SAM" id="SignalP"/>
    </source>
</evidence>
<dbReference type="PROSITE" id="PS51257">
    <property type="entry name" value="PROKAR_LIPOPROTEIN"/>
    <property type="match status" value="1"/>
</dbReference>
<dbReference type="SUPFAM" id="SSF48726">
    <property type="entry name" value="Immunoglobulin"/>
    <property type="match status" value="4"/>
</dbReference>
<dbReference type="SMART" id="SM00408">
    <property type="entry name" value="IGc2"/>
    <property type="match status" value="4"/>
</dbReference>
<dbReference type="Proteomes" id="UP001346869">
    <property type="component" value="Unassembled WGS sequence"/>
</dbReference>